<keyword evidence="3 7" id="KW-1133">Transmembrane helix</keyword>
<keyword evidence="10" id="KW-1185">Reference proteome</keyword>
<dbReference type="OrthoDB" id="2988756at2759"/>
<dbReference type="Proteomes" id="UP000237481">
    <property type="component" value="Unassembled WGS sequence"/>
</dbReference>
<gene>
    <name evidence="9" type="ORF">TPAR_03109</name>
</gene>
<organism evidence="9 10">
    <name type="scientific">Tolypocladium paradoxum</name>
    <dbReference type="NCBI Taxonomy" id="94208"/>
    <lineage>
        <taxon>Eukaryota</taxon>
        <taxon>Fungi</taxon>
        <taxon>Dikarya</taxon>
        <taxon>Ascomycota</taxon>
        <taxon>Pezizomycotina</taxon>
        <taxon>Sordariomycetes</taxon>
        <taxon>Hypocreomycetidae</taxon>
        <taxon>Hypocreales</taxon>
        <taxon>Ophiocordycipitaceae</taxon>
        <taxon>Tolypocladium</taxon>
    </lineage>
</organism>
<dbReference type="PANTHER" id="PTHR33048">
    <property type="entry name" value="PTH11-LIKE INTEGRAL MEMBRANE PROTEIN (AFU_ORTHOLOGUE AFUA_5G11245)"/>
    <property type="match status" value="1"/>
</dbReference>
<proteinExistence type="inferred from homology"/>
<evidence type="ECO:0000259" key="8">
    <source>
        <dbReference type="Pfam" id="PF20684"/>
    </source>
</evidence>
<protein>
    <recommendedName>
        <fullName evidence="8">Rhodopsin domain-containing protein</fullName>
    </recommendedName>
</protein>
<name>A0A2S4L2N3_9HYPO</name>
<feature type="transmembrane region" description="Helical" evidence="7">
    <location>
        <begin position="207"/>
        <end position="232"/>
    </location>
</feature>
<dbReference type="InterPro" id="IPR052337">
    <property type="entry name" value="SAT4-like"/>
</dbReference>
<feature type="transmembrane region" description="Helical" evidence="7">
    <location>
        <begin position="6"/>
        <end position="27"/>
    </location>
</feature>
<accession>A0A2S4L2N3</accession>
<dbReference type="EMBL" id="PKSG01000308">
    <property type="protein sequence ID" value="POR36694.1"/>
    <property type="molecule type" value="Genomic_DNA"/>
</dbReference>
<evidence type="ECO:0000256" key="3">
    <source>
        <dbReference type="ARBA" id="ARBA00022989"/>
    </source>
</evidence>
<evidence type="ECO:0000313" key="9">
    <source>
        <dbReference type="EMBL" id="POR36694.1"/>
    </source>
</evidence>
<evidence type="ECO:0000256" key="5">
    <source>
        <dbReference type="ARBA" id="ARBA00038359"/>
    </source>
</evidence>
<evidence type="ECO:0000256" key="1">
    <source>
        <dbReference type="ARBA" id="ARBA00004141"/>
    </source>
</evidence>
<dbReference type="InterPro" id="IPR049326">
    <property type="entry name" value="Rhodopsin_dom_fungi"/>
</dbReference>
<feature type="region of interest" description="Disordered" evidence="6">
    <location>
        <begin position="327"/>
        <end position="352"/>
    </location>
</feature>
<dbReference type="Pfam" id="PF20684">
    <property type="entry name" value="Fung_rhodopsin"/>
    <property type="match status" value="1"/>
</dbReference>
<keyword evidence="2 7" id="KW-0812">Transmembrane</keyword>
<dbReference type="AlphaFoldDB" id="A0A2S4L2N3"/>
<feature type="transmembrane region" description="Helical" evidence="7">
    <location>
        <begin position="244"/>
        <end position="266"/>
    </location>
</feature>
<evidence type="ECO:0000256" key="2">
    <source>
        <dbReference type="ARBA" id="ARBA00022692"/>
    </source>
</evidence>
<feature type="transmembrane region" description="Helical" evidence="7">
    <location>
        <begin position="48"/>
        <end position="70"/>
    </location>
</feature>
<evidence type="ECO:0000256" key="7">
    <source>
        <dbReference type="SAM" id="Phobius"/>
    </source>
</evidence>
<comment type="subcellular location">
    <subcellularLocation>
        <location evidence="1">Membrane</location>
        <topology evidence="1">Multi-pass membrane protein</topology>
    </subcellularLocation>
</comment>
<feature type="transmembrane region" description="Helical" evidence="7">
    <location>
        <begin position="278"/>
        <end position="301"/>
    </location>
</feature>
<evidence type="ECO:0000313" key="10">
    <source>
        <dbReference type="Proteomes" id="UP000237481"/>
    </source>
</evidence>
<reference evidence="9 10" key="1">
    <citation type="submission" date="2018-01" db="EMBL/GenBank/DDBJ databases">
        <title>Harnessing the power of phylogenomics to disentangle the directionality and signatures of interkingdom host jumping in the parasitic fungal genus Tolypocladium.</title>
        <authorList>
            <person name="Quandt C.A."/>
            <person name="Patterson W."/>
            <person name="Spatafora J.W."/>
        </authorList>
    </citation>
    <scope>NUCLEOTIDE SEQUENCE [LARGE SCALE GENOMIC DNA]</scope>
    <source>
        <strain evidence="9 10">NRBC 100945</strain>
    </source>
</reference>
<evidence type="ECO:0000256" key="4">
    <source>
        <dbReference type="ARBA" id="ARBA00023136"/>
    </source>
</evidence>
<sequence>MSLSSSVAFHIASGCICAVLILVRSLYRILSRCHVHKSCYRRWRLDDTYMALALLPLAGRTTCVSLAFVFNPSSATTPATAAQAAAQNMSIAQLDRLRVIALKLHIPARIFYALLYSTLLPPASQLVLDSDSLRQSLDAEALPAHILRPLRQHLAQRRAGHQNSMVVNRSQPLRCHDYRFCRMPATSSRLRVWDLQTEKNFPTCRRALANLITMAVCNALTNIALVVLPFPILRHMKLSRKSQIQLGFLFGIGAVVVVIPIIRIPVTLATAVTQSVRSLWGSIEILCSCIVANTAFFYSIAKDLAHQHDDRAPRTSALRQDDFYLQSLPSSSSHSNGAQPQPATGQAQVSAK</sequence>
<dbReference type="GO" id="GO:0016020">
    <property type="term" value="C:membrane"/>
    <property type="evidence" value="ECO:0007669"/>
    <property type="project" value="UniProtKB-SubCell"/>
</dbReference>
<feature type="domain" description="Rhodopsin" evidence="8">
    <location>
        <begin position="192"/>
        <end position="294"/>
    </location>
</feature>
<comment type="similarity">
    <text evidence="5">Belongs to the SAT4 family.</text>
</comment>
<keyword evidence="4 7" id="KW-0472">Membrane</keyword>
<dbReference type="PANTHER" id="PTHR33048:SF47">
    <property type="entry name" value="INTEGRAL MEMBRANE PROTEIN-RELATED"/>
    <property type="match status" value="1"/>
</dbReference>
<evidence type="ECO:0000256" key="6">
    <source>
        <dbReference type="SAM" id="MobiDB-lite"/>
    </source>
</evidence>
<comment type="caution">
    <text evidence="9">The sequence shown here is derived from an EMBL/GenBank/DDBJ whole genome shotgun (WGS) entry which is preliminary data.</text>
</comment>